<dbReference type="Proteomes" id="UP000772591">
    <property type="component" value="Unassembled WGS sequence"/>
</dbReference>
<dbReference type="RefSeq" id="WP_205893020.1">
    <property type="nucleotide sequence ID" value="NZ_JADEVO010000018.1"/>
</dbReference>
<comment type="caution">
    <text evidence="1">The sequence shown here is derived from an EMBL/GenBank/DDBJ whole genome shotgun (WGS) entry which is preliminary data.</text>
</comment>
<gene>
    <name evidence="1" type="ORF">IMW75_14595</name>
</gene>
<evidence type="ECO:0000313" key="1">
    <source>
        <dbReference type="EMBL" id="MBN3966498.1"/>
    </source>
</evidence>
<dbReference type="InterPro" id="IPR021427">
    <property type="entry name" value="DUF3077"/>
</dbReference>
<reference evidence="1 2" key="1">
    <citation type="journal article" date="2021" name="Int. J. Syst. Evol. Microbiol.">
        <title>Pseudomonas piscium sp. nov., Pseudomonas pisciculturae sp. nov., Pseudomonas mucoides sp. nov. and Pseudomonas neuropathica sp. nov. isolated from rainbow trout.</title>
        <authorList>
            <person name="Duman M."/>
            <person name="Mulet M."/>
            <person name="Altun S."/>
            <person name="Saticioglu I.B."/>
            <person name="Gomila M."/>
            <person name="Lalucat J."/>
            <person name="Garcia-Valdes E."/>
        </authorList>
    </citation>
    <scope>NUCLEOTIDE SEQUENCE [LARGE SCALE GENOMIC DNA]</scope>
    <source>
        <strain evidence="1 2">LMG 28632</strain>
    </source>
</reference>
<dbReference type="Pfam" id="PF11275">
    <property type="entry name" value="DUF3077"/>
    <property type="match status" value="1"/>
</dbReference>
<keyword evidence="2" id="KW-1185">Reference proteome</keyword>
<name>A0ABS3AHU8_9PSED</name>
<accession>A0ABS3AHU8</accession>
<organism evidence="1 2">
    <name type="scientific">Pseudomonas gregormendelii</name>
    <dbReference type="NCBI Taxonomy" id="1628277"/>
    <lineage>
        <taxon>Bacteria</taxon>
        <taxon>Pseudomonadati</taxon>
        <taxon>Pseudomonadota</taxon>
        <taxon>Gammaproteobacteria</taxon>
        <taxon>Pseudomonadales</taxon>
        <taxon>Pseudomonadaceae</taxon>
        <taxon>Pseudomonas</taxon>
    </lineage>
</organism>
<protein>
    <submittedName>
        <fullName evidence="1">DUF3077 domain-containing protein</fullName>
    </submittedName>
</protein>
<dbReference type="EMBL" id="JADEVO010000018">
    <property type="protein sequence ID" value="MBN3966498.1"/>
    <property type="molecule type" value="Genomic_DNA"/>
</dbReference>
<evidence type="ECO:0000313" key="2">
    <source>
        <dbReference type="Proteomes" id="UP000772591"/>
    </source>
</evidence>
<proteinExistence type="predicted"/>
<sequence>MTDNPELKTIGFTPAIYLGNQAMFHVIGGVPIADALSMASDFLCLAKSLTEDAAYAKDNGRHAWAAHYLVAMGKALVDDSVKVLMRERGNSGG</sequence>